<dbReference type="CDD" id="cd00118">
    <property type="entry name" value="LysM"/>
    <property type="match status" value="2"/>
</dbReference>
<evidence type="ECO:0000259" key="2">
    <source>
        <dbReference type="PROSITE" id="PS51782"/>
    </source>
</evidence>
<dbReference type="Gene3D" id="3.10.350.10">
    <property type="entry name" value="LysM domain"/>
    <property type="match status" value="2"/>
</dbReference>
<dbReference type="InterPro" id="IPR018392">
    <property type="entry name" value="LysM"/>
</dbReference>
<dbReference type="InterPro" id="IPR011055">
    <property type="entry name" value="Dup_hybrid_motif"/>
</dbReference>
<dbReference type="CDD" id="cd12797">
    <property type="entry name" value="M23_peptidase"/>
    <property type="match status" value="1"/>
</dbReference>
<organism evidence="3 4">
    <name type="scientific">bacterium (Candidatus Blackallbacteria) CG17_big_fil_post_rev_8_21_14_2_50_48_46</name>
    <dbReference type="NCBI Taxonomy" id="2014261"/>
    <lineage>
        <taxon>Bacteria</taxon>
        <taxon>Candidatus Blackallbacteria</taxon>
    </lineage>
</organism>
<dbReference type="InterPro" id="IPR016047">
    <property type="entry name" value="M23ase_b-sheet_dom"/>
</dbReference>
<dbReference type="InterPro" id="IPR036779">
    <property type="entry name" value="LysM_dom_sf"/>
</dbReference>
<dbReference type="SUPFAM" id="SSF51261">
    <property type="entry name" value="Duplicated hybrid motif"/>
    <property type="match status" value="1"/>
</dbReference>
<dbReference type="InterPro" id="IPR050570">
    <property type="entry name" value="Cell_wall_metabolism_enzyme"/>
</dbReference>
<dbReference type="PANTHER" id="PTHR21666:SF270">
    <property type="entry name" value="MUREIN HYDROLASE ACTIVATOR ENVC"/>
    <property type="match status" value="1"/>
</dbReference>
<dbReference type="AlphaFoldDB" id="A0A2M7G3Q8"/>
<feature type="compositionally biased region" description="Basic residues" evidence="1">
    <location>
        <begin position="81"/>
        <end position="91"/>
    </location>
</feature>
<dbReference type="GO" id="GO:0004222">
    <property type="term" value="F:metalloendopeptidase activity"/>
    <property type="evidence" value="ECO:0007669"/>
    <property type="project" value="TreeGrafter"/>
</dbReference>
<sequence length="420" mass="47038">MEHNKTVITERIVAKSMQTNFPSHETPLFPELDQLFNEIHSQWETEIQALTVPAPQIQSLATPDPIRTVKTSSRSPLLTPSRKRKTRRRQNFRLSLPNPKLMAKTAAGLLLVSSAVSGFQWLKAQQNSTPTQKIRRVMAQNTQTKVAAFRKEVAEGNHFMTESDKPVQYIVQEGDTVSKLARKFHVNPNTIIKNNDRKKLKADRMKPGTRLTILPMDGIAHPVEKGETIAELAKRYKKPVEEIIEVNDLDNPHMIVENQKLIIPNAVELRRRPHEKPHVASTSRNGKSNPAAGHSYAKTGNRLSWPSAGIVTSNFGWRWFRMHSGMDVAAPVGTPIRAAKEGRVVYSGWMGGYGYAVDVDHGNGIMTRYAHCSELHVQVGQKIYRGQVLAAMGSTGHSTGPHLHFEVHVNGQQVNPRGYF</sequence>
<feature type="domain" description="LysM" evidence="2">
    <location>
        <begin position="167"/>
        <end position="213"/>
    </location>
</feature>
<protein>
    <recommendedName>
        <fullName evidence="2">LysM domain-containing protein</fullName>
    </recommendedName>
</protein>
<gene>
    <name evidence="3" type="ORF">COW36_13610</name>
</gene>
<dbReference type="PANTHER" id="PTHR21666">
    <property type="entry name" value="PEPTIDASE-RELATED"/>
    <property type="match status" value="1"/>
</dbReference>
<feature type="region of interest" description="Disordered" evidence="1">
    <location>
        <begin position="271"/>
        <end position="294"/>
    </location>
</feature>
<reference evidence="3 4" key="1">
    <citation type="submission" date="2017-09" db="EMBL/GenBank/DDBJ databases">
        <title>Depth-based differentiation of microbial function through sediment-hosted aquifers and enrichment of novel symbionts in the deep terrestrial subsurface.</title>
        <authorList>
            <person name="Probst A.J."/>
            <person name="Ladd B."/>
            <person name="Jarett J.K."/>
            <person name="Geller-Mcgrath D.E."/>
            <person name="Sieber C.M."/>
            <person name="Emerson J.B."/>
            <person name="Anantharaman K."/>
            <person name="Thomas B.C."/>
            <person name="Malmstrom R."/>
            <person name="Stieglmeier M."/>
            <person name="Klingl A."/>
            <person name="Woyke T."/>
            <person name="Ryan C.M."/>
            <person name="Banfield J.F."/>
        </authorList>
    </citation>
    <scope>NUCLEOTIDE SEQUENCE [LARGE SCALE GENOMIC DNA]</scope>
    <source>
        <strain evidence="3">CG17_big_fil_post_rev_8_21_14_2_50_48_46</strain>
    </source>
</reference>
<proteinExistence type="predicted"/>
<dbReference type="SUPFAM" id="SSF54106">
    <property type="entry name" value="LysM domain"/>
    <property type="match status" value="2"/>
</dbReference>
<feature type="domain" description="LysM" evidence="2">
    <location>
        <begin position="219"/>
        <end position="263"/>
    </location>
</feature>
<dbReference type="Pfam" id="PF01551">
    <property type="entry name" value="Peptidase_M23"/>
    <property type="match status" value="1"/>
</dbReference>
<dbReference type="Pfam" id="PF01476">
    <property type="entry name" value="LysM"/>
    <property type="match status" value="2"/>
</dbReference>
<evidence type="ECO:0000313" key="4">
    <source>
        <dbReference type="Proteomes" id="UP000231019"/>
    </source>
</evidence>
<evidence type="ECO:0000256" key="1">
    <source>
        <dbReference type="SAM" id="MobiDB-lite"/>
    </source>
</evidence>
<comment type="caution">
    <text evidence="3">The sequence shown here is derived from an EMBL/GenBank/DDBJ whole genome shotgun (WGS) entry which is preliminary data.</text>
</comment>
<accession>A0A2M7G3Q8</accession>
<feature type="region of interest" description="Disordered" evidence="1">
    <location>
        <begin position="61"/>
        <end position="91"/>
    </location>
</feature>
<dbReference type="PROSITE" id="PS51782">
    <property type="entry name" value="LYSM"/>
    <property type="match status" value="2"/>
</dbReference>
<dbReference type="Proteomes" id="UP000231019">
    <property type="component" value="Unassembled WGS sequence"/>
</dbReference>
<dbReference type="Gene3D" id="2.70.70.10">
    <property type="entry name" value="Glucose Permease (Domain IIA)"/>
    <property type="match status" value="1"/>
</dbReference>
<evidence type="ECO:0000313" key="3">
    <source>
        <dbReference type="EMBL" id="PIW16361.1"/>
    </source>
</evidence>
<name>A0A2M7G3Q8_9BACT</name>
<dbReference type="SMART" id="SM00257">
    <property type="entry name" value="LysM"/>
    <property type="match status" value="2"/>
</dbReference>
<feature type="compositionally biased region" description="Polar residues" evidence="1">
    <location>
        <begin position="69"/>
        <end position="78"/>
    </location>
</feature>
<dbReference type="EMBL" id="PFFQ01000038">
    <property type="protein sequence ID" value="PIW16361.1"/>
    <property type="molecule type" value="Genomic_DNA"/>
</dbReference>